<proteinExistence type="predicted"/>
<keyword evidence="13" id="KW-1185">Reference proteome</keyword>
<dbReference type="GO" id="GO:0005085">
    <property type="term" value="F:guanyl-nucleotide exchange factor activity"/>
    <property type="evidence" value="ECO:0007669"/>
    <property type="project" value="InterPro"/>
</dbReference>
<evidence type="ECO:0008006" key="14">
    <source>
        <dbReference type="Google" id="ProtNLM"/>
    </source>
</evidence>
<evidence type="ECO:0000256" key="3">
    <source>
        <dbReference type="ARBA" id="ARBA00022574"/>
    </source>
</evidence>
<dbReference type="GO" id="GO:0005789">
    <property type="term" value="C:endoplasmic reticulum membrane"/>
    <property type="evidence" value="ECO:0007669"/>
    <property type="project" value="UniProtKB-SubCell"/>
</dbReference>
<dbReference type="AlphaFoldDB" id="A0AAF0DZH7"/>
<dbReference type="InterPro" id="IPR015943">
    <property type="entry name" value="WD40/YVTN_repeat-like_dom_sf"/>
</dbReference>
<keyword evidence="8" id="KW-0653">Protein transport</keyword>
<feature type="transmembrane region" description="Helical" evidence="11">
    <location>
        <begin position="398"/>
        <end position="418"/>
    </location>
</feature>
<dbReference type="GO" id="GO:0003400">
    <property type="term" value="P:regulation of COPII vesicle coating"/>
    <property type="evidence" value="ECO:0007669"/>
    <property type="project" value="TreeGrafter"/>
</dbReference>
<dbReference type="SUPFAM" id="SSF50998">
    <property type="entry name" value="Quinoprotein alcohol dehydrogenase-like"/>
    <property type="match status" value="1"/>
</dbReference>
<dbReference type="EMBL" id="CP119935">
    <property type="protein sequence ID" value="WFD02415.1"/>
    <property type="molecule type" value="Genomic_DNA"/>
</dbReference>
<keyword evidence="4 11" id="KW-0812">Transmembrane</keyword>
<accession>A0AAF0DZH7</accession>
<evidence type="ECO:0000313" key="13">
    <source>
        <dbReference type="Proteomes" id="UP001214603"/>
    </source>
</evidence>
<evidence type="ECO:0000256" key="5">
    <source>
        <dbReference type="ARBA" id="ARBA00022737"/>
    </source>
</evidence>
<dbReference type="InterPro" id="IPR045260">
    <property type="entry name" value="Sec12-like"/>
</dbReference>
<dbReference type="PANTHER" id="PTHR23284:SF0">
    <property type="entry name" value="PROLACTIN REGULATORY ELEMENT-BINDING PROTEIN"/>
    <property type="match status" value="1"/>
</dbReference>
<evidence type="ECO:0000256" key="9">
    <source>
        <dbReference type="ARBA" id="ARBA00022989"/>
    </source>
</evidence>
<evidence type="ECO:0000256" key="1">
    <source>
        <dbReference type="ARBA" id="ARBA00004648"/>
    </source>
</evidence>
<dbReference type="SMART" id="SM00320">
    <property type="entry name" value="WD40"/>
    <property type="match status" value="4"/>
</dbReference>
<evidence type="ECO:0000256" key="6">
    <source>
        <dbReference type="ARBA" id="ARBA00022824"/>
    </source>
</evidence>
<keyword evidence="9 11" id="KW-1133">Transmembrane helix</keyword>
<name>A0AAF0DZH7_9BASI</name>
<evidence type="ECO:0000256" key="10">
    <source>
        <dbReference type="ARBA" id="ARBA00023136"/>
    </source>
</evidence>
<evidence type="ECO:0000256" key="11">
    <source>
        <dbReference type="SAM" id="Phobius"/>
    </source>
</evidence>
<dbReference type="InterPro" id="IPR001680">
    <property type="entry name" value="WD40_rpt"/>
</dbReference>
<gene>
    <name evidence="12" type="ORF">MOBT1_001097</name>
</gene>
<keyword evidence="2" id="KW-0813">Transport</keyword>
<keyword evidence="7" id="KW-0931">ER-Golgi transport</keyword>
<dbReference type="InterPro" id="IPR011047">
    <property type="entry name" value="Quinoprotein_ADH-like_sf"/>
</dbReference>
<evidence type="ECO:0000256" key="2">
    <source>
        <dbReference type="ARBA" id="ARBA00022448"/>
    </source>
</evidence>
<dbReference type="PANTHER" id="PTHR23284">
    <property type="entry name" value="PROLACTIN REGULATORY ELEMENT BINDING PROTEIN"/>
    <property type="match status" value="1"/>
</dbReference>
<keyword evidence="6" id="KW-0256">Endoplasmic reticulum</keyword>
<dbReference type="Proteomes" id="UP001214603">
    <property type="component" value="Chromosome 2"/>
</dbReference>
<keyword evidence="3" id="KW-0853">WD repeat</keyword>
<organism evidence="12 13">
    <name type="scientific">Malassezia obtusa</name>
    <dbReference type="NCBI Taxonomy" id="76774"/>
    <lineage>
        <taxon>Eukaryota</taxon>
        <taxon>Fungi</taxon>
        <taxon>Dikarya</taxon>
        <taxon>Basidiomycota</taxon>
        <taxon>Ustilaginomycotina</taxon>
        <taxon>Malasseziomycetes</taxon>
        <taxon>Malasseziales</taxon>
        <taxon>Malasseziaceae</taxon>
        <taxon>Malassezia</taxon>
    </lineage>
</organism>
<dbReference type="GO" id="GO:0006888">
    <property type="term" value="P:endoplasmic reticulum to Golgi vesicle-mediated transport"/>
    <property type="evidence" value="ECO:0007669"/>
    <property type="project" value="TreeGrafter"/>
</dbReference>
<comment type="subcellular location">
    <subcellularLocation>
        <location evidence="1">Endoplasmic reticulum membrane</location>
        <topology evidence="1">Single-pass type II membrane protein</topology>
    </subcellularLocation>
</comment>
<dbReference type="Gene3D" id="2.130.10.10">
    <property type="entry name" value="YVTN repeat-like/Quinoprotein amine dehydrogenase"/>
    <property type="match status" value="1"/>
</dbReference>
<keyword evidence="10 11" id="KW-0472">Membrane</keyword>
<reference evidence="12" key="1">
    <citation type="submission" date="2023-03" db="EMBL/GenBank/DDBJ databases">
        <title>Mating type loci evolution in Malassezia.</title>
        <authorList>
            <person name="Coelho M.A."/>
        </authorList>
    </citation>
    <scope>NUCLEOTIDE SEQUENCE</scope>
    <source>
        <strain evidence="12">CBS 7876</strain>
    </source>
</reference>
<protein>
    <recommendedName>
        <fullName evidence="14">WD40 repeat-like protein</fullName>
    </recommendedName>
</protein>
<sequence>MARSTDGQATVLAADVPVYALGFADAKHLFYVGGGGSGRSGVSNHIVRAPLTQKSAELQLGHGATLRAAGDLKLAPGEDAPMCLAVHPRDAALVCGVNEEPARLAQGNNHLRTYTYEVSTRPAARAEAAAELEVAIRATRALPSLRIRDAEHYQKTACFSPDGSLLAVGSSNGEVQLHRYPSMEPVWTHPYVLARGEEVYDTDFSHDGTQLVCATAAQLVVLSTAPRTSEEQGSLVAAARELQRIDRVFVGSQHGAFRAARFGRGKTDVGSRDRLFALVNAAPSRAAKTRASYVVAWEADSWRLLGSRKVSSRPGTVLSVSPNGRLLAAGTSDLCISVLQARTLRSLLRADKVHDFPPTCLSFTPSSRAIVSGSADSTVRLQVLPSGLVPKLSISDEILFVVFLVFAVLLGVLVLHVWD</sequence>
<dbReference type="GO" id="GO:0015031">
    <property type="term" value="P:protein transport"/>
    <property type="evidence" value="ECO:0007669"/>
    <property type="project" value="UniProtKB-KW"/>
</dbReference>
<keyword evidence="5" id="KW-0677">Repeat</keyword>
<evidence type="ECO:0000256" key="8">
    <source>
        <dbReference type="ARBA" id="ARBA00022927"/>
    </source>
</evidence>
<evidence type="ECO:0000256" key="4">
    <source>
        <dbReference type="ARBA" id="ARBA00022692"/>
    </source>
</evidence>
<dbReference type="Pfam" id="PF00400">
    <property type="entry name" value="WD40"/>
    <property type="match status" value="2"/>
</dbReference>
<evidence type="ECO:0000256" key="7">
    <source>
        <dbReference type="ARBA" id="ARBA00022892"/>
    </source>
</evidence>
<evidence type="ECO:0000313" key="12">
    <source>
        <dbReference type="EMBL" id="WFD02415.1"/>
    </source>
</evidence>